<dbReference type="GO" id="GO:0006511">
    <property type="term" value="P:ubiquitin-dependent protein catabolic process"/>
    <property type="evidence" value="ECO:0007669"/>
    <property type="project" value="InterPro"/>
</dbReference>
<evidence type="ECO:0000256" key="2">
    <source>
        <dbReference type="ARBA" id="ARBA00022741"/>
    </source>
</evidence>
<evidence type="ECO:0000313" key="11">
    <source>
        <dbReference type="Proteomes" id="UP000224634"/>
    </source>
</evidence>
<dbReference type="SUPFAM" id="SSF54585">
    <property type="entry name" value="Cdc48 domain 2-like"/>
    <property type="match status" value="1"/>
</dbReference>
<dbReference type="InterPro" id="IPR055418">
    <property type="entry name" value="UFD1_N2"/>
</dbReference>
<dbReference type="AlphaFoldDB" id="A0A2B7XWW5"/>
<feature type="domain" description="Ubiquitin fusion degradation protein UFD1 N-terminal subdomain 1" evidence="6">
    <location>
        <begin position="82"/>
        <end position="132"/>
    </location>
</feature>
<feature type="region of interest" description="Disordered" evidence="5">
    <location>
        <begin position="128"/>
        <end position="152"/>
    </location>
</feature>
<dbReference type="InterPro" id="IPR056012">
    <property type="entry name" value="DUF7590"/>
</dbReference>
<feature type="compositionally biased region" description="Basic and acidic residues" evidence="5">
    <location>
        <begin position="128"/>
        <end position="146"/>
    </location>
</feature>
<evidence type="ECO:0000256" key="1">
    <source>
        <dbReference type="ARBA" id="ARBA00006043"/>
    </source>
</evidence>
<evidence type="ECO:0000256" key="5">
    <source>
        <dbReference type="SAM" id="MobiDB-lite"/>
    </source>
</evidence>
<dbReference type="Pfam" id="PF24842">
    <property type="entry name" value="UFD1_N2"/>
    <property type="match status" value="1"/>
</dbReference>
<proteinExistence type="inferred from homology"/>
<dbReference type="Pfam" id="PF16558">
    <property type="entry name" value="AZUL"/>
    <property type="match status" value="1"/>
</dbReference>
<dbReference type="GO" id="GO:0034098">
    <property type="term" value="C:VCP-NPL4-UFD1 AAA ATPase complex"/>
    <property type="evidence" value="ECO:0007669"/>
    <property type="project" value="TreeGrafter"/>
</dbReference>
<dbReference type="Pfam" id="PF23580">
    <property type="entry name" value="Znf_XAF1_N"/>
    <property type="match status" value="1"/>
</dbReference>
<keyword evidence="3" id="KW-0833">Ubl conjugation pathway</keyword>
<keyword evidence="11" id="KW-1185">Reference proteome</keyword>
<feature type="domain" description="Ubiquitin fusion degradation protein UFD1 N-terminal subdomain 2" evidence="9">
    <location>
        <begin position="178"/>
        <end position="254"/>
    </location>
</feature>
<evidence type="ECO:0000259" key="9">
    <source>
        <dbReference type="Pfam" id="PF24842"/>
    </source>
</evidence>
<dbReference type="InterPro" id="IPR042556">
    <property type="entry name" value="AZUL_sf"/>
</dbReference>
<dbReference type="PANTHER" id="PTHR12555">
    <property type="entry name" value="UBIQUITIN FUSION DEGRADATON PROTEIN 1"/>
    <property type="match status" value="1"/>
</dbReference>
<keyword evidence="2" id="KW-0547">Nucleotide-binding</keyword>
<dbReference type="OrthoDB" id="193703at2759"/>
<name>A0A2B7XWW5_POLH7</name>
<dbReference type="GO" id="GO:0036503">
    <property type="term" value="P:ERAD pathway"/>
    <property type="evidence" value="ECO:0007669"/>
    <property type="project" value="TreeGrafter"/>
</dbReference>
<evidence type="ECO:0000256" key="4">
    <source>
        <dbReference type="ARBA" id="ARBA00022840"/>
    </source>
</evidence>
<gene>
    <name evidence="10" type="ORF">AJ80_06211</name>
</gene>
<dbReference type="InterPro" id="IPR004854">
    <property type="entry name" value="Ufd1-like"/>
</dbReference>
<reference evidence="10 11" key="1">
    <citation type="submission" date="2017-10" db="EMBL/GenBank/DDBJ databases">
        <title>Comparative genomics in systemic dimorphic fungi from Ajellomycetaceae.</title>
        <authorList>
            <person name="Munoz J.F."/>
            <person name="Mcewen J.G."/>
            <person name="Clay O.K."/>
            <person name="Cuomo C.A."/>
        </authorList>
    </citation>
    <scope>NUCLEOTIDE SEQUENCE [LARGE SCALE GENOMIC DNA]</scope>
    <source>
        <strain evidence="10 11">UAMH7299</strain>
    </source>
</reference>
<keyword evidence="4" id="KW-0067">ATP-binding</keyword>
<dbReference type="Pfam" id="PF24503">
    <property type="entry name" value="DUF7590"/>
    <property type="match status" value="1"/>
</dbReference>
<dbReference type="STRING" id="1447883.A0A2B7XWW5"/>
<evidence type="ECO:0000259" key="7">
    <source>
        <dbReference type="Pfam" id="PF16558"/>
    </source>
</evidence>
<organism evidence="10 11">
    <name type="scientific">Polytolypa hystricis (strain UAMH7299)</name>
    <dbReference type="NCBI Taxonomy" id="1447883"/>
    <lineage>
        <taxon>Eukaryota</taxon>
        <taxon>Fungi</taxon>
        <taxon>Dikarya</taxon>
        <taxon>Ascomycota</taxon>
        <taxon>Pezizomycotina</taxon>
        <taxon>Eurotiomycetes</taxon>
        <taxon>Eurotiomycetidae</taxon>
        <taxon>Onygenales</taxon>
        <taxon>Onygenales incertae sedis</taxon>
        <taxon>Polytolypa</taxon>
    </lineage>
</organism>
<dbReference type="InterPro" id="IPR032353">
    <property type="entry name" value="AZUL"/>
</dbReference>
<dbReference type="Gene3D" id="3.10.330.10">
    <property type="match status" value="1"/>
</dbReference>
<dbReference type="InterPro" id="IPR029067">
    <property type="entry name" value="CDC48_domain_2-like_sf"/>
</dbReference>
<feature type="domain" description="Ubiquitin-protein ligase E3A N-terminal zinc-binding" evidence="7">
    <location>
        <begin position="656"/>
        <end position="682"/>
    </location>
</feature>
<dbReference type="InterPro" id="IPR042299">
    <property type="entry name" value="Ufd1-like_Nn"/>
</dbReference>
<dbReference type="GO" id="GO:0005524">
    <property type="term" value="F:ATP binding"/>
    <property type="evidence" value="ECO:0007669"/>
    <property type="project" value="UniProtKB-KW"/>
</dbReference>
<comment type="similarity">
    <text evidence="1">Belongs to the UFD1 family.</text>
</comment>
<dbReference type="PANTHER" id="PTHR12555:SF15">
    <property type="entry name" value="FUSION DEGRADATION PROTEIN (UFD1), PUTATIVE (AFU_ORTHOLOGUE AFUA_4G04640)-RELATED"/>
    <property type="match status" value="1"/>
</dbReference>
<dbReference type="EMBL" id="PDNA01000101">
    <property type="protein sequence ID" value="PGH13706.1"/>
    <property type="molecule type" value="Genomic_DNA"/>
</dbReference>
<evidence type="ECO:0000259" key="6">
    <source>
        <dbReference type="Pfam" id="PF03152"/>
    </source>
</evidence>
<evidence type="ECO:0000256" key="3">
    <source>
        <dbReference type="ARBA" id="ARBA00022786"/>
    </source>
</evidence>
<dbReference type="Gene3D" id="6.10.130.10">
    <property type="entry name" value="Ubiquitin-protein ligase E3A, N-terminal zinc-binding domain (AZUL)"/>
    <property type="match status" value="1"/>
</dbReference>
<dbReference type="Gene3D" id="2.40.40.50">
    <property type="entry name" value="Ubiquitin fusion degradation protein UFD1, N-terminal domain"/>
    <property type="match status" value="1"/>
</dbReference>
<comment type="caution">
    <text evidence="10">The sequence shown here is derived from an EMBL/GenBank/DDBJ whole genome shotgun (WGS) entry which is preliminary data.</text>
</comment>
<accession>A0A2B7XWW5</accession>
<protein>
    <submittedName>
        <fullName evidence="10">Uncharacterized protein</fullName>
    </submittedName>
</protein>
<dbReference type="Proteomes" id="UP000224634">
    <property type="component" value="Unassembled WGS sequence"/>
</dbReference>
<feature type="domain" description="DUF7590" evidence="8">
    <location>
        <begin position="280"/>
        <end position="407"/>
    </location>
</feature>
<dbReference type="GO" id="GO:0031593">
    <property type="term" value="F:polyubiquitin modification-dependent protein binding"/>
    <property type="evidence" value="ECO:0007669"/>
    <property type="project" value="TreeGrafter"/>
</dbReference>
<evidence type="ECO:0000259" key="8">
    <source>
        <dbReference type="Pfam" id="PF24503"/>
    </source>
</evidence>
<feature type="region of interest" description="Disordered" evidence="5">
    <location>
        <begin position="264"/>
        <end position="290"/>
    </location>
</feature>
<dbReference type="Pfam" id="PF03152">
    <property type="entry name" value="UFD1_N1"/>
    <property type="match status" value="1"/>
</dbReference>
<sequence>MAASDSLKWTAQFTVTPPTRTRKLPGDKILLPPSALEQLLAAAPIISSSPETSQSLTPQFDPFNPHTFAAERRARELAADRQQQLPQPLTFRIVNTQNGRIVHAGIREFSAQENEVVMSPFLRQSLGFDDRDFQPRSDTASRKTDEIAEGESQDIQDEVMEEGYQFPTVTVHAKQLPKGTYVRLRPLEAGYDPEDWKALLERYLRENFTTLTINEILAVPGDHNETFRFLVDKVQPEGDGICIVDTDLEVDIEPLNEEQARETLKRRLEKASSAPGTKDGSSTGGKLSVGQEVNGQVLRGEYVDYEMQDWNQEQALDIELDIADDADIDLFVSPFSDRQRARPREDEHVFGDFSSHSPKRLRLQPTNIELQDISSLYISIHANSHYPRESGVSADGKGTPMIFRLRAINVPLTEAVATNDAEVQEEHDSEDTQCKNCQQGVPKRTLFLHENFCLRNNVVCPKCKNVFQKRSPEWESHWHCPHDNAYGNDTASRSKHDSVFHLQRTCSTCNYEASNLPDLAHHRTTICPGKIILCRFCHLAVPQQGESDPDMMDPEVLLSGLSPHELVDGGRTTECHLCGKIIRLRDMTTHLKHHDLDRLSRPSPRICINPNCGRTLPRKSGSSGNDSLGLCTVCFGPLYADVYDPEGKALRRRIERRYLSQLLSGCGKAWCGNEYCKTGRANAGIGKGTALSSKDAFTLVKPLMGDIAVGPHEMNAAPLYFCTDEQSQQRRKLAEMLAVDEQGSGGYGIPWCVAAVEAAAGDVSKATDWLKNWAPKNAERSR</sequence>
<dbReference type="InterPro" id="IPR055417">
    <property type="entry name" value="UFD1_N1"/>
</dbReference>
<evidence type="ECO:0000313" key="10">
    <source>
        <dbReference type="EMBL" id="PGH13706.1"/>
    </source>
</evidence>